<dbReference type="Proteomes" id="UP000613030">
    <property type="component" value="Unassembled WGS sequence"/>
</dbReference>
<dbReference type="RefSeq" id="WP_202012272.1">
    <property type="nucleotide sequence ID" value="NZ_JAERRB010000006.1"/>
</dbReference>
<proteinExistence type="predicted"/>
<keyword evidence="2" id="KW-1185">Reference proteome</keyword>
<evidence type="ECO:0000313" key="1">
    <source>
        <dbReference type="EMBL" id="MBL0743178.1"/>
    </source>
</evidence>
<organism evidence="1 2">
    <name type="scientific">Chryseolinea lacunae</name>
    <dbReference type="NCBI Taxonomy" id="2801331"/>
    <lineage>
        <taxon>Bacteria</taxon>
        <taxon>Pseudomonadati</taxon>
        <taxon>Bacteroidota</taxon>
        <taxon>Cytophagia</taxon>
        <taxon>Cytophagales</taxon>
        <taxon>Fulvivirgaceae</taxon>
        <taxon>Chryseolinea</taxon>
    </lineage>
</organism>
<sequence>MKINIVILIAAQAAFFGCKEEATTQAEGERNKSLTTLSEADATPVGQWNWKSTCGGFAPGCEYASETMHKKIEFTGSLFTGVVGGTDYKNVPYTTDSTQAGPDPNLFYYVGKRCSLASEFAGADPENSIGRIDRRVHTGSLKHGLLQATRASSYVEELLFFSGSYFGQRNRINLRK</sequence>
<reference evidence="1 2" key="1">
    <citation type="submission" date="2021-01" db="EMBL/GenBank/DDBJ databases">
        <title>Chryseolinea sp. Jin1 Genome sequencing and assembly.</title>
        <authorList>
            <person name="Kim I."/>
        </authorList>
    </citation>
    <scope>NUCLEOTIDE SEQUENCE [LARGE SCALE GENOMIC DNA]</scope>
    <source>
        <strain evidence="1 2">Jin1</strain>
    </source>
</reference>
<evidence type="ECO:0000313" key="2">
    <source>
        <dbReference type="Proteomes" id="UP000613030"/>
    </source>
</evidence>
<gene>
    <name evidence="1" type="ORF">JI741_18245</name>
</gene>
<accession>A0ABS1KUM4</accession>
<comment type="caution">
    <text evidence="1">The sequence shown here is derived from an EMBL/GenBank/DDBJ whole genome shotgun (WGS) entry which is preliminary data.</text>
</comment>
<dbReference type="EMBL" id="JAERRB010000006">
    <property type="protein sequence ID" value="MBL0743178.1"/>
    <property type="molecule type" value="Genomic_DNA"/>
</dbReference>
<protein>
    <submittedName>
        <fullName evidence="1">Uncharacterized protein</fullName>
    </submittedName>
</protein>
<name>A0ABS1KUM4_9BACT</name>
<dbReference type="PROSITE" id="PS51257">
    <property type="entry name" value="PROKAR_LIPOPROTEIN"/>
    <property type="match status" value="1"/>
</dbReference>